<sequence length="106" mass="12109">MTLKTKIERSGSTVELCAMMNYRQSDPVTWKKVTYTPEEVKARKHMTLADNSETIATGLSCQYTFTKKDEGKYVRFHAYVNAIQTCEQIVVYYVGPVCKTEIRIAA</sequence>
<evidence type="ECO:0000313" key="2">
    <source>
        <dbReference type="Proteomes" id="UP001205603"/>
    </source>
</evidence>
<organism evidence="1 2">
    <name type="scientific">Coprobacter tertius</name>
    <dbReference type="NCBI Taxonomy" id="2944915"/>
    <lineage>
        <taxon>Bacteria</taxon>
        <taxon>Pseudomonadati</taxon>
        <taxon>Bacteroidota</taxon>
        <taxon>Bacteroidia</taxon>
        <taxon>Bacteroidales</taxon>
        <taxon>Barnesiellaceae</taxon>
        <taxon>Coprobacter</taxon>
    </lineage>
</organism>
<evidence type="ECO:0000313" key="1">
    <source>
        <dbReference type="EMBL" id="MCP9611086.1"/>
    </source>
</evidence>
<dbReference type="EMBL" id="JANDHW010000002">
    <property type="protein sequence ID" value="MCP9611086.1"/>
    <property type="molecule type" value="Genomic_DNA"/>
</dbReference>
<gene>
    <name evidence="1" type="ORF">NMU02_03140</name>
</gene>
<reference evidence="1 2" key="1">
    <citation type="submission" date="2022-07" db="EMBL/GenBank/DDBJ databases">
        <title>Fecal culturing of patients with breast cancer.</title>
        <authorList>
            <person name="Teng N.M.Y."/>
            <person name="Kiu R."/>
            <person name="Evans R."/>
            <person name="Baker D.J."/>
            <person name="Zenner C."/>
            <person name="Robinson S.D."/>
            <person name="Hall L.J."/>
        </authorList>
    </citation>
    <scope>NUCLEOTIDE SEQUENCE [LARGE SCALE GENOMIC DNA]</scope>
    <source>
        <strain evidence="1 2">LH1063</strain>
    </source>
</reference>
<keyword evidence="2" id="KW-1185">Reference proteome</keyword>
<comment type="caution">
    <text evidence="1">The sequence shown here is derived from an EMBL/GenBank/DDBJ whole genome shotgun (WGS) entry which is preliminary data.</text>
</comment>
<dbReference type="Proteomes" id="UP001205603">
    <property type="component" value="Unassembled WGS sequence"/>
</dbReference>
<accession>A0ABT1MFG1</accession>
<protein>
    <submittedName>
        <fullName evidence="1">Uncharacterized protein</fullName>
    </submittedName>
</protein>
<dbReference type="RefSeq" id="WP_255025740.1">
    <property type="nucleotide sequence ID" value="NZ_JANDHW010000002.1"/>
</dbReference>
<name>A0ABT1MFG1_9BACT</name>
<proteinExistence type="predicted"/>